<comment type="caution">
    <text evidence="1">The sequence shown here is derived from an EMBL/GenBank/DDBJ whole genome shotgun (WGS) entry which is preliminary data.</text>
</comment>
<accession>A0A317VT32</accession>
<dbReference type="VEuPathDB" id="FungiDB:BO70DRAFT_430414"/>
<gene>
    <name evidence="1" type="ORF">BO70DRAFT_430414</name>
</gene>
<sequence length="155" mass="17420">MSPDGDDGEYELQQRRSLVERWASAEQSFRDAYHARAPTPDSPTEYLPAALHRIIETSQPNGGRILCLAPVDRLTNPINYTRGLKFQIMLYRLDGTCGDPGRMDMDAPILDILETALDLCEMHQMDGDREQFAEDIELYAPGYLEMEAQGRAGGI</sequence>
<dbReference type="EMBL" id="MSFL01000018">
    <property type="protein sequence ID" value="PWY77483.1"/>
    <property type="molecule type" value="Genomic_DNA"/>
</dbReference>
<dbReference type="AlphaFoldDB" id="A0A317VT32"/>
<dbReference type="RefSeq" id="XP_025398056.1">
    <property type="nucleotide sequence ID" value="XM_025548158.1"/>
</dbReference>
<organism evidence="1 2">
    <name type="scientific">Aspergillus heteromorphus CBS 117.55</name>
    <dbReference type="NCBI Taxonomy" id="1448321"/>
    <lineage>
        <taxon>Eukaryota</taxon>
        <taxon>Fungi</taxon>
        <taxon>Dikarya</taxon>
        <taxon>Ascomycota</taxon>
        <taxon>Pezizomycotina</taxon>
        <taxon>Eurotiomycetes</taxon>
        <taxon>Eurotiomycetidae</taxon>
        <taxon>Eurotiales</taxon>
        <taxon>Aspergillaceae</taxon>
        <taxon>Aspergillus</taxon>
        <taxon>Aspergillus subgen. Circumdati</taxon>
    </lineage>
</organism>
<evidence type="ECO:0000313" key="1">
    <source>
        <dbReference type="EMBL" id="PWY77483.1"/>
    </source>
</evidence>
<dbReference type="Proteomes" id="UP000247233">
    <property type="component" value="Unassembled WGS sequence"/>
</dbReference>
<dbReference type="GeneID" id="37070395"/>
<name>A0A317VT32_9EURO</name>
<dbReference type="OrthoDB" id="5396831at2759"/>
<reference evidence="1 2" key="1">
    <citation type="submission" date="2016-12" db="EMBL/GenBank/DDBJ databases">
        <title>The genomes of Aspergillus section Nigri reveals drivers in fungal speciation.</title>
        <authorList>
            <consortium name="DOE Joint Genome Institute"/>
            <person name="Vesth T.C."/>
            <person name="Nybo J."/>
            <person name="Theobald S."/>
            <person name="Brandl J."/>
            <person name="Frisvad J.C."/>
            <person name="Nielsen K.F."/>
            <person name="Lyhne E.K."/>
            <person name="Kogle M.E."/>
            <person name="Kuo A."/>
            <person name="Riley R."/>
            <person name="Clum A."/>
            <person name="Nolan M."/>
            <person name="Lipzen A."/>
            <person name="Salamov A."/>
            <person name="Henrissat B."/>
            <person name="Wiebenga A."/>
            <person name="De Vries R.P."/>
            <person name="Grigoriev I.V."/>
            <person name="Mortensen U.H."/>
            <person name="Andersen M.R."/>
            <person name="Baker S.E."/>
        </authorList>
    </citation>
    <scope>NUCLEOTIDE SEQUENCE [LARGE SCALE GENOMIC DNA]</scope>
    <source>
        <strain evidence="1 2">CBS 117.55</strain>
    </source>
</reference>
<evidence type="ECO:0000313" key="2">
    <source>
        <dbReference type="Proteomes" id="UP000247233"/>
    </source>
</evidence>
<proteinExistence type="predicted"/>
<dbReference type="STRING" id="1448321.A0A317VT32"/>
<protein>
    <submittedName>
        <fullName evidence="1">Uncharacterized protein</fullName>
    </submittedName>
</protein>
<keyword evidence="2" id="KW-1185">Reference proteome</keyword>